<feature type="domain" description="Putative plant transposon protein" evidence="2">
    <location>
        <begin position="71"/>
        <end position="208"/>
    </location>
</feature>
<accession>A0A9J6AUH5</accession>
<protein>
    <recommendedName>
        <fullName evidence="2">Putative plant transposon protein domain-containing protein</fullName>
    </recommendedName>
</protein>
<dbReference type="AlphaFoldDB" id="A0A9J6AUH5"/>
<sequence length="344" mass="39050">MGAELWYILQVNMSSSHIPGKEVATSSNRKRVRSGNVPPAPTSQRLSLKKERFDITSTPRPLIFLMYVLTGTIWHEFYANWAPEVRSHFVTVHGKNVPITPTCINDILGTPQDTDPLVLTGLNIRPPYQSIRHMLYGPQSMAQWTKHSGKRYHKSLPYAHMLRETHVWLKLNIGAIIKSSIRKVGVHKRHRYAFGCLITKMCRVAGVPEENLDYMAPLYPAPVDITHTKRPDTNFDPTLTTAKHHRRDELIMARMYSLEMLRHKTGGQPSTDLEIGEVNRRYLLNDHAKALLAIGPEFREPTENDIPTDEENLRTGSDVESDSDKEIDPIQAEAEADGGDIMED</sequence>
<gene>
    <name evidence="3" type="ORF">H5410_013017</name>
</gene>
<comment type="caution">
    <text evidence="3">The sequence shown here is derived from an EMBL/GenBank/DDBJ whole genome shotgun (WGS) entry which is preliminary data.</text>
</comment>
<feature type="region of interest" description="Disordered" evidence="1">
    <location>
        <begin position="19"/>
        <end position="45"/>
    </location>
</feature>
<evidence type="ECO:0000259" key="2">
    <source>
        <dbReference type="Pfam" id="PF20167"/>
    </source>
</evidence>
<keyword evidence="4" id="KW-1185">Reference proteome</keyword>
<evidence type="ECO:0000256" key="1">
    <source>
        <dbReference type="SAM" id="MobiDB-lite"/>
    </source>
</evidence>
<dbReference type="Pfam" id="PF20167">
    <property type="entry name" value="Transposase_32"/>
    <property type="match status" value="1"/>
</dbReference>
<reference evidence="3 4" key="1">
    <citation type="submission" date="2020-09" db="EMBL/GenBank/DDBJ databases">
        <title>De no assembly of potato wild relative species, Solanum commersonii.</title>
        <authorList>
            <person name="Cho K."/>
        </authorList>
    </citation>
    <scope>NUCLEOTIDE SEQUENCE [LARGE SCALE GENOMIC DNA]</scope>
    <source>
        <strain evidence="3">LZ3.2</strain>
        <tissue evidence="3">Leaf</tissue>
    </source>
</reference>
<evidence type="ECO:0000313" key="3">
    <source>
        <dbReference type="EMBL" id="KAG5627799.1"/>
    </source>
</evidence>
<dbReference type="InterPro" id="IPR046796">
    <property type="entry name" value="Transposase_32_dom"/>
</dbReference>
<proteinExistence type="predicted"/>
<feature type="compositionally biased region" description="Acidic residues" evidence="1">
    <location>
        <begin position="334"/>
        <end position="344"/>
    </location>
</feature>
<feature type="region of interest" description="Disordered" evidence="1">
    <location>
        <begin position="295"/>
        <end position="344"/>
    </location>
</feature>
<organism evidence="3 4">
    <name type="scientific">Solanum commersonii</name>
    <name type="common">Commerson's wild potato</name>
    <name type="synonym">Commerson's nightshade</name>
    <dbReference type="NCBI Taxonomy" id="4109"/>
    <lineage>
        <taxon>Eukaryota</taxon>
        <taxon>Viridiplantae</taxon>
        <taxon>Streptophyta</taxon>
        <taxon>Embryophyta</taxon>
        <taxon>Tracheophyta</taxon>
        <taxon>Spermatophyta</taxon>
        <taxon>Magnoliopsida</taxon>
        <taxon>eudicotyledons</taxon>
        <taxon>Gunneridae</taxon>
        <taxon>Pentapetalae</taxon>
        <taxon>asterids</taxon>
        <taxon>lamiids</taxon>
        <taxon>Solanales</taxon>
        <taxon>Solanaceae</taxon>
        <taxon>Solanoideae</taxon>
        <taxon>Solaneae</taxon>
        <taxon>Solanum</taxon>
    </lineage>
</organism>
<evidence type="ECO:0000313" key="4">
    <source>
        <dbReference type="Proteomes" id="UP000824120"/>
    </source>
</evidence>
<dbReference type="Proteomes" id="UP000824120">
    <property type="component" value="Chromosome 2"/>
</dbReference>
<dbReference type="EMBL" id="JACXVP010000002">
    <property type="protein sequence ID" value="KAG5627799.1"/>
    <property type="molecule type" value="Genomic_DNA"/>
</dbReference>
<name>A0A9J6AUH5_SOLCO</name>